<proteinExistence type="predicted"/>
<organism evidence="1 2">
    <name type="scientific">Rheinheimera soli</name>
    <dbReference type="NCBI Taxonomy" id="443616"/>
    <lineage>
        <taxon>Bacteria</taxon>
        <taxon>Pseudomonadati</taxon>
        <taxon>Pseudomonadota</taxon>
        <taxon>Gammaproteobacteria</taxon>
        <taxon>Chromatiales</taxon>
        <taxon>Chromatiaceae</taxon>
        <taxon>Rheinheimera</taxon>
    </lineage>
</organism>
<reference evidence="1 2" key="1">
    <citation type="submission" date="2023-07" db="EMBL/GenBank/DDBJ databases">
        <title>Sorghum-associated microbial communities from plants grown in Nebraska, USA.</title>
        <authorList>
            <person name="Schachtman D."/>
        </authorList>
    </citation>
    <scope>NUCLEOTIDE SEQUENCE [LARGE SCALE GENOMIC DNA]</scope>
    <source>
        <strain evidence="1 2">4138</strain>
    </source>
</reference>
<dbReference type="PANTHER" id="PTHR40266">
    <property type="entry name" value="TOXIN HIGB-1"/>
    <property type="match status" value="1"/>
</dbReference>
<protein>
    <submittedName>
        <fullName evidence="1">Proteic killer suppression protein</fullName>
    </submittedName>
</protein>
<dbReference type="RefSeq" id="WP_310281379.1">
    <property type="nucleotide sequence ID" value="NZ_JAVDWR010000022.1"/>
</dbReference>
<dbReference type="SUPFAM" id="SSF143011">
    <property type="entry name" value="RelE-like"/>
    <property type="match status" value="1"/>
</dbReference>
<dbReference type="InterPro" id="IPR035093">
    <property type="entry name" value="RelE/ParE_toxin_dom_sf"/>
</dbReference>
<dbReference type="PANTHER" id="PTHR40266:SF2">
    <property type="entry name" value="TOXIN HIGB-1"/>
    <property type="match status" value="1"/>
</dbReference>
<gene>
    <name evidence="1" type="ORF">J2W69_003803</name>
</gene>
<dbReference type="Proteomes" id="UP001257909">
    <property type="component" value="Unassembled WGS sequence"/>
</dbReference>
<name>A0ABU1W4D2_9GAMM</name>
<accession>A0ABU1W4D2</accession>
<evidence type="ECO:0000313" key="1">
    <source>
        <dbReference type="EMBL" id="MDR7122825.1"/>
    </source>
</evidence>
<dbReference type="Gene3D" id="3.30.2310.20">
    <property type="entry name" value="RelE-like"/>
    <property type="match status" value="1"/>
</dbReference>
<dbReference type="InterPro" id="IPR007711">
    <property type="entry name" value="HigB-1"/>
</dbReference>
<dbReference type="EMBL" id="JAVDWR010000022">
    <property type="protein sequence ID" value="MDR7122825.1"/>
    <property type="molecule type" value="Genomic_DNA"/>
</dbReference>
<comment type="caution">
    <text evidence="1">The sequence shown here is derived from an EMBL/GenBank/DDBJ whole genome shotgun (WGS) entry which is preliminary data.</text>
</comment>
<keyword evidence="2" id="KW-1185">Reference proteome</keyword>
<evidence type="ECO:0000313" key="2">
    <source>
        <dbReference type="Proteomes" id="UP001257909"/>
    </source>
</evidence>
<dbReference type="Pfam" id="PF05015">
    <property type="entry name" value="HigB-like_toxin"/>
    <property type="match status" value="1"/>
</dbReference>
<sequence length="102" mass="11248">MAIKSFSHKGLKNLFYKGDSSGVQPIHAAKLEIMLDTIHASHQPKDLRAIFGSKFAEKLGAGAGVFSIEVNGNWRITFEIEDDGAVLLDYSDYHGKQIKAKK</sequence>